<proteinExistence type="predicted"/>
<evidence type="ECO:0000313" key="3">
    <source>
        <dbReference type="Proteomes" id="UP001144341"/>
    </source>
</evidence>
<comment type="caution">
    <text evidence="2">The sequence shown here is derived from an EMBL/GenBank/DDBJ whole genome shotgun (WGS) entry which is preliminary data.</text>
</comment>
<name>A0ABT4KZM6_9SPHI</name>
<reference evidence="2" key="1">
    <citation type="submission" date="2022-12" db="EMBL/GenBank/DDBJ databases">
        <title>Genome sequence of SJ11.</title>
        <authorList>
            <person name="Woo H."/>
        </authorList>
    </citation>
    <scope>NUCLEOTIDE SEQUENCE</scope>
    <source>
        <strain evidence="2">SJ11</strain>
    </source>
</reference>
<accession>A0ABT4KZM6</accession>
<gene>
    <name evidence="2" type="ORF">O0931_12750</name>
</gene>
<evidence type="ECO:0000313" key="2">
    <source>
        <dbReference type="EMBL" id="MCZ4224176.1"/>
    </source>
</evidence>
<dbReference type="Pfam" id="PF11335">
    <property type="entry name" value="DUF3137"/>
    <property type="match status" value="1"/>
</dbReference>
<keyword evidence="1" id="KW-1133">Transmembrane helix</keyword>
<organism evidence="2 3">
    <name type="scientific">Pedobacter rhodius</name>
    <dbReference type="NCBI Taxonomy" id="3004098"/>
    <lineage>
        <taxon>Bacteria</taxon>
        <taxon>Pseudomonadati</taxon>
        <taxon>Bacteroidota</taxon>
        <taxon>Sphingobacteriia</taxon>
        <taxon>Sphingobacteriales</taxon>
        <taxon>Sphingobacteriaceae</taxon>
        <taxon>Pedobacter</taxon>
    </lineage>
</organism>
<sequence>MLNLESNTALQNVLATLEVERQKIASTQKKGYIFLALGIIIIIASFSLNFPVPAAIAGLIPAIYAGIILYQIADELKAYKEAFKINVIGTALKSLDQSLVIEPYKGILDYEFESTQIFSQSPDRYNTEDLVSGHAGKTAFYFAEVHAEYKTEVQTKNGTRTEWHDIFKGILFAADFNKNFNGVTILKPKDLLGTMSAWFSKNLFSFGDNDFVTLENAEFSKTFITHATDQVEARYILTPAMMERILALNKNTKSTVSLSFINSRMYIAFPLSRNYFEAPVFKTLLNPDFLDQDITVINFMYNIIQELDLNTRIWGKN</sequence>
<keyword evidence="3" id="KW-1185">Reference proteome</keyword>
<dbReference type="EMBL" id="JAPWGL010000003">
    <property type="protein sequence ID" value="MCZ4224176.1"/>
    <property type="molecule type" value="Genomic_DNA"/>
</dbReference>
<keyword evidence="1" id="KW-0472">Membrane</keyword>
<protein>
    <submittedName>
        <fullName evidence="2">DUF3137 domain-containing protein</fullName>
    </submittedName>
</protein>
<feature type="transmembrane region" description="Helical" evidence="1">
    <location>
        <begin position="54"/>
        <end position="73"/>
    </location>
</feature>
<dbReference type="InterPro" id="IPR021484">
    <property type="entry name" value="DUF3137"/>
</dbReference>
<feature type="transmembrane region" description="Helical" evidence="1">
    <location>
        <begin position="31"/>
        <end position="48"/>
    </location>
</feature>
<evidence type="ECO:0000256" key="1">
    <source>
        <dbReference type="SAM" id="Phobius"/>
    </source>
</evidence>
<keyword evidence="1" id="KW-0812">Transmembrane</keyword>
<dbReference type="Proteomes" id="UP001144341">
    <property type="component" value="Unassembled WGS sequence"/>
</dbReference>
<dbReference type="RefSeq" id="WP_269415959.1">
    <property type="nucleotide sequence ID" value="NZ_JAPWGL010000003.1"/>
</dbReference>